<dbReference type="GO" id="GO:0003735">
    <property type="term" value="F:structural constituent of ribosome"/>
    <property type="evidence" value="ECO:0007669"/>
    <property type="project" value="InterPro"/>
</dbReference>
<evidence type="ECO:0000313" key="2">
    <source>
        <dbReference type="Proteomes" id="UP000653305"/>
    </source>
</evidence>
<dbReference type="AlphaFoldDB" id="A0A830B8L6"/>
<keyword evidence="1" id="KW-0687">Ribonucleoprotein</keyword>
<accession>A0A830B8L6</accession>
<protein>
    <submittedName>
        <fullName evidence="1">60S ribosomal protein l23</fullName>
    </submittedName>
</protein>
<comment type="caution">
    <text evidence="1">The sequence shown here is derived from an EMBL/GenBank/DDBJ whole genome shotgun (WGS) entry which is preliminary data.</text>
</comment>
<gene>
    <name evidence="1" type="ORF">PHJA_000546600</name>
</gene>
<name>A0A830B8L6_9LAMI</name>
<dbReference type="Gene3D" id="2.40.150.20">
    <property type="entry name" value="Ribosomal protein L14"/>
    <property type="match status" value="1"/>
</dbReference>
<dbReference type="GO" id="GO:0006412">
    <property type="term" value="P:translation"/>
    <property type="evidence" value="ECO:0007669"/>
    <property type="project" value="InterPro"/>
</dbReference>
<organism evidence="1 2">
    <name type="scientific">Phtheirospermum japonicum</name>
    <dbReference type="NCBI Taxonomy" id="374723"/>
    <lineage>
        <taxon>Eukaryota</taxon>
        <taxon>Viridiplantae</taxon>
        <taxon>Streptophyta</taxon>
        <taxon>Embryophyta</taxon>
        <taxon>Tracheophyta</taxon>
        <taxon>Spermatophyta</taxon>
        <taxon>Magnoliopsida</taxon>
        <taxon>eudicotyledons</taxon>
        <taxon>Gunneridae</taxon>
        <taxon>Pentapetalae</taxon>
        <taxon>asterids</taxon>
        <taxon>lamiids</taxon>
        <taxon>Lamiales</taxon>
        <taxon>Orobanchaceae</taxon>
        <taxon>Orobanchaceae incertae sedis</taxon>
        <taxon>Phtheirospermum</taxon>
    </lineage>
</organism>
<keyword evidence="2" id="KW-1185">Reference proteome</keyword>
<reference evidence="1" key="1">
    <citation type="submission" date="2020-07" db="EMBL/GenBank/DDBJ databases">
        <title>Ethylene signaling mediates host invasion by parasitic plants.</title>
        <authorList>
            <person name="Yoshida S."/>
        </authorList>
    </citation>
    <scope>NUCLEOTIDE SEQUENCE</scope>
    <source>
        <strain evidence="1">Okayama</strain>
    </source>
</reference>
<dbReference type="EMBL" id="BMAC01000076">
    <property type="protein sequence ID" value="GFP84030.1"/>
    <property type="molecule type" value="Genomic_DNA"/>
</dbReference>
<sequence>MTLRLPVVVMVNYADNICAKNLYIISVKAVKGHLNELPSACVSPIFVRRSC</sequence>
<dbReference type="InterPro" id="IPR036853">
    <property type="entry name" value="Ribosomal_uL14_sf"/>
</dbReference>
<dbReference type="Proteomes" id="UP000653305">
    <property type="component" value="Unassembled WGS sequence"/>
</dbReference>
<keyword evidence="1" id="KW-0689">Ribosomal protein</keyword>
<dbReference type="GO" id="GO:0005840">
    <property type="term" value="C:ribosome"/>
    <property type="evidence" value="ECO:0007669"/>
    <property type="project" value="UniProtKB-KW"/>
</dbReference>
<evidence type="ECO:0000313" key="1">
    <source>
        <dbReference type="EMBL" id="GFP84030.1"/>
    </source>
</evidence>
<proteinExistence type="predicted"/>